<dbReference type="AlphaFoldDB" id="A0AAE3VC89"/>
<dbReference type="GO" id="GO:0000287">
    <property type="term" value="F:magnesium ion binding"/>
    <property type="evidence" value="ECO:0007669"/>
    <property type="project" value="InterPro"/>
</dbReference>
<dbReference type="RefSeq" id="WP_307255537.1">
    <property type="nucleotide sequence ID" value="NZ_JAUSTO010000029.1"/>
</dbReference>
<dbReference type="InterPro" id="IPR036614">
    <property type="entry name" value="RusA-like_sf"/>
</dbReference>
<dbReference type="Gene3D" id="3.30.1330.70">
    <property type="entry name" value="Holliday junction resolvase RusA"/>
    <property type="match status" value="1"/>
</dbReference>
<keyword evidence="2" id="KW-1185">Reference proteome</keyword>
<accession>A0AAE3VC89</accession>
<comment type="caution">
    <text evidence="1">The sequence shown here is derived from an EMBL/GenBank/DDBJ whole genome shotgun (WGS) entry which is preliminary data.</text>
</comment>
<proteinExistence type="predicted"/>
<name>A0AAE3VC89_9FIRM</name>
<organism evidence="1 2">
    <name type="scientific">Moryella indoligenes</name>
    <dbReference type="NCBI Taxonomy" id="371674"/>
    <lineage>
        <taxon>Bacteria</taxon>
        <taxon>Bacillati</taxon>
        <taxon>Bacillota</taxon>
        <taxon>Clostridia</taxon>
        <taxon>Lachnospirales</taxon>
        <taxon>Lachnospiraceae</taxon>
        <taxon>Moryella</taxon>
    </lineage>
</organism>
<keyword evidence="1" id="KW-0255">Endonuclease</keyword>
<dbReference type="Proteomes" id="UP001241537">
    <property type="component" value="Unassembled WGS sequence"/>
</dbReference>
<dbReference type="SUPFAM" id="SSF103084">
    <property type="entry name" value="Holliday junction resolvase RusA"/>
    <property type="match status" value="1"/>
</dbReference>
<reference evidence="1" key="1">
    <citation type="submission" date="2023-07" db="EMBL/GenBank/DDBJ databases">
        <title>Genomic Encyclopedia of Type Strains, Phase IV (KMG-IV): sequencing the most valuable type-strain genomes for metagenomic binning, comparative biology and taxonomic classification.</title>
        <authorList>
            <person name="Goeker M."/>
        </authorList>
    </citation>
    <scope>NUCLEOTIDE SEQUENCE</scope>
    <source>
        <strain evidence="1">DSM 19659</strain>
    </source>
</reference>
<dbReference type="GO" id="GO:0006310">
    <property type="term" value="P:DNA recombination"/>
    <property type="evidence" value="ECO:0007669"/>
    <property type="project" value="InterPro"/>
</dbReference>
<keyword evidence="1" id="KW-0378">Hydrolase</keyword>
<dbReference type="GO" id="GO:0004519">
    <property type="term" value="F:endonuclease activity"/>
    <property type="evidence" value="ECO:0007669"/>
    <property type="project" value="UniProtKB-KW"/>
</dbReference>
<evidence type="ECO:0000313" key="2">
    <source>
        <dbReference type="Proteomes" id="UP001241537"/>
    </source>
</evidence>
<dbReference type="GO" id="GO:0006281">
    <property type="term" value="P:DNA repair"/>
    <property type="evidence" value="ECO:0007669"/>
    <property type="project" value="InterPro"/>
</dbReference>
<keyword evidence="1" id="KW-0540">Nuclease</keyword>
<protein>
    <submittedName>
        <fullName evidence="1">Holliday junction resolvase RusA-like endonuclease</fullName>
    </submittedName>
</protein>
<dbReference type="EMBL" id="JAUSTO010000029">
    <property type="protein sequence ID" value="MDQ0153659.1"/>
    <property type="molecule type" value="Genomic_DNA"/>
</dbReference>
<evidence type="ECO:0000313" key="1">
    <source>
        <dbReference type="EMBL" id="MDQ0153659.1"/>
    </source>
</evidence>
<gene>
    <name evidence="1" type="ORF">J2S20_002381</name>
</gene>
<sequence length="130" mass="15266">MKYKIIIPGQMKGLNELLNGRYYDKRSRSYHNKVKSENDALCVDAIRFSRSLRKVKIQNPIIIDYRIFAGDKRHDRMNLLSAIDKSFEDALQKTGIIKNDGWDDVLNTTHSFYIDRENPRIEITIMEVDT</sequence>